<dbReference type="EMBL" id="AP023368">
    <property type="protein sequence ID" value="BCK00719.1"/>
    <property type="molecule type" value="Genomic_DNA"/>
</dbReference>
<evidence type="ECO:0000256" key="1">
    <source>
        <dbReference type="ARBA" id="ARBA00038232"/>
    </source>
</evidence>
<dbReference type="InterPro" id="IPR010921">
    <property type="entry name" value="Trp_repressor/repl_initiator"/>
</dbReference>
<dbReference type="PANTHER" id="PTHR33795">
    <property type="entry name" value="INSERTION ELEMENT IS150 PROTEIN INSJ"/>
    <property type="match status" value="1"/>
</dbReference>
<protein>
    <submittedName>
        <fullName evidence="3">Transposase</fullName>
    </submittedName>
</protein>
<proteinExistence type="inferred from homology"/>
<evidence type="ECO:0000313" key="4">
    <source>
        <dbReference type="EMBL" id="BCK01279.1"/>
    </source>
</evidence>
<dbReference type="InterPro" id="IPR055247">
    <property type="entry name" value="InsJ-like_HTH"/>
</dbReference>
<feature type="domain" description="Insertion element IS150 protein InsJ-like helix-turn-helix" evidence="2">
    <location>
        <begin position="133"/>
        <end position="185"/>
    </location>
</feature>
<comment type="similarity">
    <text evidence="1">Belongs to the IS150/IS1296 orfA family.</text>
</comment>
<reference evidence="3 5" key="2">
    <citation type="submission" date="2020-08" db="EMBL/GenBank/DDBJ databases">
        <authorList>
            <person name="Ueki A."/>
            <person name="Tonouchi A."/>
        </authorList>
    </citation>
    <scope>NUCLEOTIDE SEQUENCE [LARGE SCALE GENOMIC DNA]</scope>
    <source>
        <strain evidence="3 5">CTTW</strain>
    </source>
</reference>
<evidence type="ECO:0000313" key="3">
    <source>
        <dbReference type="EMBL" id="BCK00719.1"/>
    </source>
</evidence>
<dbReference type="SUPFAM" id="SSF48295">
    <property type="entry name" value="TrpR-like"/>
    <property type="match status" value="3"/>
</dbReference>
<dbReference type="Proteomes" id="UP000515703">
    <property type="component" value="Chromosome"/>
</dbReference>
<dbReference type="GO" id="GO:0043565">
    <property type="term" value="F:sequence-specific DNA binding"/>
    <property type="evidence" value="ECO:0007669"/>
    <property type="project" value="InterPro"/>
</dbReference>
<accession>A0A7I8DQM7</accession>
<name>A0A7I8DQM7_9FIRM</name>
<keyword evidence="5" id="KW-1185">Reference proteome</keyword>
<dbReference type="EMBL" id="AP023368">
    <property type="protein sequence ID" value="BCK01279.1"/>
    <property type="molecule type" value="Genomic_DNA"/>
</dbReference>
<dbReference type="RefSeq" id="WP_185256365.1">
    <property type="nucleotide sequence ID" value="NZ_AP023368.1"/>
</dbReference>
<sequence length="228" mass="26838">MSREKFSKELKLEAIKEYVSGGISLYKLAQKYGSGFKTVQRWYDNYQKFGEEAFEGTHHSPNYSADFKKQVVNEYLAGGTSYKEVALKYGIYAPTTVLKWVKQYNNHVELTDSRLEGVFHMVNGNGRKTTLEEKTKIVEDCTQNQYNYAETAKKYDVSYQQVYSWVHRYKEKGLSGLADRRGKKKPEEEMTELDKLRLENRMLKAQAINQQMEIDFLKKLEEVERRRF</sequence>
<dbReference type="InterPro" id="IPR052057">
    <property type="entry name" value="IS150/IS1296_orfA-like"/>
</dbReference>
<reference evidence="3 5" key="1">
    <citation type="submission" date="2020-08" db="EMBL/GenBank/DDBJ databases">
        <title>Draft genome sequencing of an Anaerocolumna strain isolated from anoxic soil subjected to BSD treatment.</title>
        <authorList>
            <person name="Uek A."/>
            <person name="Tonouchi A."/>
        </authorList>
    </citation>
    <scope>NUCLEOTIDE SEQUENCE [LARGE SCALE GENOMIC DNA]</scope>
    <source>
        <strain evidence="3 5">CTTW</strain>
    </source>
</reference>
<dbReference type="KEGG" id="acht:bsdcttw_43190"/>
<evidence type="ECO:0000259" key="2">
    <source>
        <dbReference type="Pfam" id="PF13518"/>
    </source>
</evidence>
<dbReference type="Pfam" id="PF13518">
    <property type="entry name" value="HTH_28"/>
    <property type="match status" value="2"/>
</dbReference>
<dbReference type="Gene3D" id="1.10.10.10">
    <property type="entry name" value="Winged helix-like DNA-binding domain superfamily/Winged helix DNA-binding domain"/>
    <property type="match status" value="3"/>
</dbReference>
<dbReference type="InterPro" id="IPR036388">
    <property type="entry name" value="WH-like_DNA-bd_sf"/>
</dbReference>
<evidence type="ECO:0000313" key="5">
    <source>
        <dbReference type="Proteomes" id="UP000515703"/>
    </source>
</evidence>
<dbReference type="KEGG" id="acht:bsdcttw_37590"/>
<gene>
    <name evidence="3" type="ORF">bsdcttw_37590</name>
    <name evidence="4" type="ORF">bsdcttw_43190</name>
</gene>
<feature type="domain" description="Insertion element IS150 protein InsJ-like helix-turn-helix" evidence="2">
    <location>
        <begin position="67"/>
        <end position="107"/>
    </location>
</feature>
<organism evidence="3 5">
    <name type="scientific">Anaerocolumna chitinilytica</name>
    <dbReference type="NCBI Taxonomy" id="1727145"/>
    <lineage>
        <taxon>Bacteria</taxon>
        <taxon>Bacillati</taxon>
        <taxon>Bacillota</taxon>
        <taxon>Clostridia</taxon>
        <taxon>Lachnospirales</taxon>
        <taxon>Lachnospiraceae</taxon>
        <taxon>Anaerocolumna</taxon>
    </lineage>
</organism>
<dbReference type="PANTHER" id="PTHR33795:SF1">
    <property type="entry name" value="INSERTION ELEMENT IS150 PROTEIN INSJ"/>
    <property type="match status" value="1"/>
</dbReference>
<dbReference type="AlphaFoldDB" id="A0A7I8DQM7"/>